<dbReference type="InterPro" id="IPR003594">
    <property type="entry name" value="HATPase_dom"/>
</dbReference>
<evidence type="ECO:0000259" key="11">
    <source>
        <dbReference type="Pfam" id="PF07730"/>
    </source>
</evidence>
<comment type="catalytic activity">
    <reaction evidence="1">
        <text>ATP + protein L-histidine = ADP + protein N-phospho-L-histidine.</text>
        <dbReference type="EC" id="2.7.13.3"/>
    </reaction>
</comment>
<sequence>MLRSYPEIVKGLLRSAWNAPSAVPAPPRRVWRDWALLAVLVVAAVTEGMLRIDRSSSAIDVIALLAVLPTVLWRRTQPLLMLAIVFAVTVPVDLLFPGPGLYTGLFVLVLIYALFRWAAGRDLMLATVLVLATVGVFVVRGIGLDDLVGGIALLLAVALTGIAVRYRAGAEQRLVDGIRMQEREHLARDLHDTVAHHVSAITIRAQAGLAVAEHDPRAGQAALRVIEEEAATTLRELRAMVRVLRQGETAELAPSPRLDDIHQLAGATPAGPVVTVQVVATGGDVPPPVAAAVFRLAQESVTNALRHARQATRIDVLVEADAGGVRLRVTDDGGPSAPPTPGFGIIGMMERAALLGGTCEAGPVRGGWAVVAVLPRAGWAA</sequence>
<evidence type="ECO:0000256" key="5">
    <source>
        <dbReference type="ARBA" id="ARBA00022741"/>
    </source>
</evidence>
<keyword evidence="9" id="KW-1133">Transmembrane helix</keyword>
<comment type="caution">
    <text evidence="12">The sequence shown here is derived from an EMBL/GenBank/DDBJ whole genome shotgun (WGS) entry which is preliminary data.</text>
</comment>
<evidence type="ECO:0000256" key="4">
    <source>
        <dbReference type="ARBA" id="ARBA00022679"/>
    </source>
</evidence>
<protein>
    <recommendedName>
        <fullName evidence="2">histidine kinase</fullName>
        <ecNumber evidence="2">2.7.13.3</ecNumber>
    </recommendedName>
</protein>
<dbReference type="InterPro" id="IPR050482">
    <property type="entry name" value="Sensor_HK_TwoCompSys"/>
</dbReference>
<dbReference type="PANTHER" id="PTHR24421:SF10">
    <property type="entry name" value="NITRATE_NITRITE SENSOR PROTEIN NARQ"/>
    <property type="match status" value="1"/>
</dbReference>
<dbReference type="InterPro" id="IPR036890">
    <property type="entry name" value="HATPase_C_sf"/>
</dbReference>
<keyword evidence="9" id="KW-0812">Transmembrane</keyword>
<keyword evidence="6 12" id="KW-0418">Kinase</keyword>
<feature type="domain" description="Signal transduction histidine kinase subgroup 3 dimerisation and phosphoacceptor" evidence="11">
    <location>
        <begin position="182"/>
        <end position="247"/>
    </location>
</feature>
<dbReference type="CDD" id="cd16917">
    <property type="entry name" value="HATPase_UhpB-NarQ-NarX-like"/>
    <property type="match status" value="1"/>
</dbReference>
<evidence type="ECO:0000259" key="10">
    <source>
        <dbReference type="Pfam" id="PF02518"/>
    </source>
</evidence>
<evidence type="ECO:0000256" key="6">
    <source>
        <dbReference type="ARBA" id="ARBA00022777"/>
    </source>
</evidence>
<name>A0ABU8LI10_9MICO</name>
<accession>A0ABU8LI10</accession>
<evidence type="ECO:0000256" key="2">
    <source>
        <dbReference type="ARBA" id="ARBA00012438"/>
    </source>
</evidence>
<keyword evidence="5" id="KW-0547">Nucleotide-binding</keyword>
<keyword evidence="13" id="KW-1185">Reference proteome</keyword>
<evidence type="ECO:0000256" key="9">
    <source>
        <dbReference type="SAM" id="Phobius"/>
    </source>
</evidence>
<dbReference type="Proteomes" id="UP001366085">
    <property type="component" value="Unassembled WGS sequence"/>
</dbReference>
<keyword evidence="3" id="KW-0597">Phosphoprotein</keyword>
<dbReference type="PANTHER" id="PTHR24421">
    <property type="entry name" value="NITRATE/NITRITE SENSOR PROTEIN NARX-RELATED"/>
    <property type="match status" value="1"/>
</dbReference>
<proteinExistence type="predicted"/>
<evidence type="ECO:0000256" key="1">
    <source>
        <dbReference type="ARBA" id="ARBA00000085"/>
    </source>
</evidence>
<keyword evidence="7" id="KW-0067">ATP-binding</keyword>
<dbReference type="SUPFAM" id="SSF55874">
    <property type="entry name" value="ATPase domain of HSP90 chaperone/DNA topoisomerase II/histidine kinase"/>
    <property type="match status" value="1"/>
</dbReference>
<feature type="transmembrane region" description="Helical" evidence="9">
    <location>
        <begin position="122"/>
        <end position="142"/>
    </location>
</feature>
<keyword evidence="4" id="KW-0808">Transferase</keyword>
<dbReference type="Gene3D" id="3.30.565.10">
    <property type="entry name" value="Histidine kinase-like ATPase, C-terminal domain"/>
    <property type="match status" value="1"/>
</dbReference>
<keyword evidence="9" id="KW-0472">Membrane</keyword>
<dbReference type="Pfam" id="PF07730">
    <property type="entry name" value="HisKA_3"/>
    <property type="match status" value="1"/>
</dbReference>
<feature type="domain" description="Histidine kinase/HSP90-like ATPase" evidence="10">
    <location>
        <begin position="292"/>
        <end position="336"/>
    </location>
</feature>
<dbReference type="Pfam" id="PF02518">
    <property type="entry name" value="HATPase_c"/>
    <property type="match status" value="1"/>
</dbReference>
<dbReference type="EMBL" id="JBBDGN010000001">
    <property type="protein sequence ID" value="MEJ1090630.1"/>
    <property type="molecule type" value="Genomic_DNA"/>
</dbReference>
<feature type="transmembrane region" description="Helical" evidence="9">
    <location>
        <begin position="57"/>
        <end position="74"/>
    </location>
</feature>
<feature type="transmembrane region" description="Helical" evidence="9">
    <location>
        <begin position="94"/>
        <end position="115"/>
    </location>
</feature>
<feature type="transmembrane region" description="Helical" evidence="9">
    <location>
        <begin position="148"/>
        <end position="166"/>
    </location>
</feature>
<evidence type="ECO:0000313" key="13">
    <source>
        <dbReference type="Proteomes" id="UP001366085"/>
    </source>
</evidence>
<reference evidence="12 13" key="1">
    <citation type="submission" date="2024-02" db="EMBL/GenBank/DDBJ databases">
        <authorList>
            <person name="Saticioglu I.B."/>
        </authorList>
    </citation>
    <scope>NUCLEOTIDE SEQUENCE [LARGE SCALE GENOMIC DNA]</scope>
    <source>
        <strain evidence="12 13">Mu-43</strain>
    </source>
</reference>
<organism evidence="12 13">
    <name type="scientific">Microbacterium istanbulense</name>
    <dbReference type="NCBI Taxonomy" id="3122049"/>
    <lineage>
        <taxon>Bacteria</taxon>
        <taxon>Bacillati</taxon>
        <taxon>Actinomycetota</taxon>
        <taxon>Actinomycetes</taxon>
        <taxon>Micrococcales</taxon>
        <taxon>Microbacteriaceae</taxon>
        <taxon>Microbacterium</taxon>
    </lineage>
</organism>
<dbReference type="EC" id="2.7.13.3" evidence="2"/>
<evidence type="ECO:0000256" key="7">
    <source>
        <dbReference type="ARBA" id="ARBA00022840"/>
    </source>
</evidence>
<evidence type="ECO:0000256" key="3">
    <source>
        <dbReference type="ARBA" id="ARBA00022553"/>
    </source>
</evidence>
<gene>
    <name evidence="12" type="ORF">WDU93_02900</name>
</gene>
<dbReference type="RefSeq" id="WP_337317202.1">
    <property type="nucleotide sequence ID" value="NZ_JBBDGN010000001.1"/>
</dbReference>
<dbReference type="GO" id="GO:0016301">
    <property type="term" value="F:kinase activity"/>
    <property type="evidence" value="ECO:0007669"/>
    <property type="project" value="UniProtKB-KW"/>
</dbReference>
<keyword evidence="8" id="KW-0902">Two-component regulatory system</keyword>
<evidence type="ECO:0000313" key="12">
    <source>
        <dbReference type="EMBL" id="MEJ1090630.1"/>
    </source>
</evidence>
<dbReference type="InterPro" id="IPR011712">
    <property type="entry name" value="Sig_transdc_His_kin_sub3_dim/P"/>
</dbReference>
<evidence type="ECO:0000256" key="8">
    <source>
        <dbReference type="ARBA" id="ARBA00023012"/>
    </source>
</evidence>
<dbReference type="Gene3D" id="1.20.5.1930">
    <property type="match status" value="1"/>
</dbReference>